<dbReference type="AlphaFoldDB" id="A0A511MY49"/>
<reference evidence="1 2" key="1">
    <citation type="submission" date="2019-07" db="EMBL/GenBank/DDBJ databases">
        <title>Whole genome shotgun sequence of Deinococcus cellulosilyticus NBRC 106333.</title>
        <authorList>
            <person name="Hosoyama A."/>
            <person name="Uohara A."/>
            <person name="Ohji S."/>
            <person name="Ichikawa N."/>
        </authorList>
    </citation>
    <scope>NUCLEOTIDE SEQUENCE [LARGE SCALE GENOMIC DNA]</scope>
    <source>
        <strain evidence="1 2">NBRC 106333</strain>
    </source>
</reference>
<evidence type="ECO:0000313" key="2">
    <source>
        <dbReference type="Proteomes" id="UP000321306"/>
    </source>
</evidence>
<evidence type="ECO:0000313" key="1">
    <source>
        <dbReference type="EMBL" id="GEM45512.1"/>
    </source>
</evidence>
<proteinExistence type="predicted"/>
<organism evidence="1 2">
    <name type="scientific">Deinococcus cellulosilyticus (strain DSM 18568 / NBRC 106333 / KACC 11606 / 5516J-15)</name>
    <dbReference type="NCBI Taxonomy" id="1223518"/>
    <lineage>
        <taxon>Bacteria</taxon>
        <taxon>Thermotogati</taxon>
        <taxon>Deinococcota</taxon>
        <taxon>Deinococci</taxon>
        <taxon>Deinococcales</taxon>
        <taxon>Deinococcaceae</taxon>
        <taxon>Deinococcus</taxon>
    </lineage>
</organism>
<name>A0A511MY49_DEIC1</name>
<dbReference type="RefSeq" id="WP_146882969.1">
    <property type="nucleotide sequence ID" value="NZ_BJXB01000004.1"/>
</dbReference>
<dbReference type="OrthoDB" id="7866866at2"/>
<accession>A0A511MY49</accession>
<gene>
    <name evidence="1" type="ORF">DC3_11470</name>
</gene>
<sequence length="274" mass="30335">MKTTIRKTLIRSGVLLVGTAGVLALWQTVYLGGTAKTIEGTPHTLQTQPGVPAGHEELIATALQDAQKYFQDVLKTEVPQPVRVQLASISPCVPLQALGQPATAVANKNSICINSTRSLWKKVLKNEPTLGLTIVAHEHFHNLQGQLGCLPKGNAHEYRWWVEGTATYVGWQTEVHAGRVTPDEVEQEMRSWGAMRPDLKPLKAYETSMPGDPEYALAYRAVDRLVKRAGAASLGQFCQQVGQKLPWKTAFEKAFGVSVEDFYQRFEADRKTHF</sequence>
<keyword evidence="2" id="KW-1185">Reference proteome</keyword>
<dbReference type="EMBL" id="BJXB01000004">
    <property type="protein sequence ID" value="GEM45512.1"/>
    <property type="molecule type" value="Genomic_DNA"/>
</dbReference>
<evidence type="ECO:0008006" key="3">
    <source>
        <dbReference type="Google" id="ProtNLM"/>
    </source>
</evidence>
<protein>
    <recommendedName>
        <fullName evidence="3">DUF2268 domain-containing protein</fullName>
    </recommendedName>
</protein>
<dbReference type="Proteomes" id="UP000321306">
    <property type="component" value="Unassembled WGS sequence"/>
</dbReference>
<comment type="caution">
    <text evidence="1">The sequence shown here is derived from an EMBL/GenBank/DDBJ whole genome shotgun (WGS) entry which is preliminary data.</text>
</comment>